<dbReference type="EMBL" id="ML120378">
    <property type="protein sequence ID" value="RPB00654.1"/>
    <property type="molecule type" value="Genomic_DNA"/>
</dbReference>
<sequence>MTPSARVRPSDTGTGHKNSFNVASSYNTTYVDEEPKILQWLSSLEPRVRHQDIRTRRMEGVGNWFLQSDEFLNWCGGKGGDDRVALFCSGAPGAGNTYLR</sequence>
<reference evidence="1 2" key="1">
    <citation type="journal article" date="2018" name="Nat. Ecol. Evol.">
        <title>Pezizomycetes genomes reveal the molecular basis of ectomycorrhizal truffle lifestyle.</title>
        <authorList>
            <person name="Murat C."/>
            <person name="Payen T."/>
            <person name="Noel B."/>
            <person name="Kuo A."/>
            <person name="Morin E."/>
            <person name="Chen J."/>
            <person name="Kohler A."/>
            <person name="Krizsan K."/>
            <person name="Balestrini R."/>
            <person name="Da Silva C."/>
            <person name="Montanini B."/>
            <person name="Hainaut M."/>
            <person name="Levati E."/>
            <person name="Barry K.W."/>
            <person name="Belfiori B."/>
            <person name="Cichocki N."/>
            <person name="Clum A."/>
            <person name="Dockter R.B."/>
            <person name="Fauchery L."/>
            <person name="Guy J."/>
            <person name="Iotti M."/>
            <person name="Le Tacon F."/>
            <person name="Lindquist E.A."/>
            <person name="Lipzen A."/>
            <person name="Malagnac F."/>
            <person name="Mello A."/>
            <person name="Molinier V."/>
            <person name="Miyauchi S."/>
            <person name="Poulain J."/>
            <person name="Riccioni C."/>
            <person name="Rubini A."/>
            <person name="Sitrit Y."/>
            <person name="Splivallo R."/>
            <person name="Traeger S."/>
            <person name="Wang M."/>
            <person name="Zifcakova L."/>
            <person name="Wipf D."/>
            <person name="Zambonelli A."/>
            <person name="Paolocci F."/>
            <person name="Nowrousian M."/>
            <person name="Ottonello S."/>
            <person name="Baldrian P."/>
            <person name="Spatafora J.W."/>
            <person name="Henrissat B."/>
            <person name="Nagy L.G."/>
            <person name="Aury J.M."/>
            <person name="Wincker P."/>
            <person name="Grigoriev I.V."/>
            <person name="Bonfante P."/>
            <person name="Martin F.M."/>
        </authorList>
    </citation>
    <scope>NUCLEOTIDE SEQUENCE [LARGE SCALE GENOMIC DNA]</scope>
    <source>
        <strain evidence="1 2">120613-1</strain>
    </source>
</reference>
<gene>
    <name evidence="1" type="ORF">L873DRAFT_1788836</name>
</gene>
<keyword evidence="2" id="KW-1185">Reference proteome</keyword>
<evidence type="ECO:0000313" key="1">
    <source>
        <dbReference type="EMBL" id="RPB00654.1"/>
    </source>
</evidence>
<accession>A0A3N4JQQ5</accession>
<evidence type="ECO:0000313" key="2">
    <source>
        <dbReference type="Proteomes" id="UP000276215"/>
    </source>
</evidence>
<organism evidence="1 2">
    <name type="scientific">Choiromyces venosus 120613-1</name>
    <dbReference type="NCBI Taxonomy" id="1336337"/>
    <lineage>
        <taxon>Eukaryota</taxon>
        <taxon>Fungi</taxon>
        <taxon>Dikarya</taxon>
        <taxon>Ascomycota</taxon>
        <taxon>Pezizomycotina</taxon>
        <taxon>Pezizomycetes</taxon>
        <taxon>Pezizales</taxon>
        <taxon>Tuberaceae</taxon>
        <taxon>Choiromyces</taxon>
    </lineage>
</organism>
<dbReference type="Proteomes" id="UP000276215">
    <property type="component" value="Unassembled WGS sequence"/>
</dbReference>
<name>A0A3N4JQQ5_9PEZI</name>
<protein>
    <submittedName>
        <fullName evidence="1">Uncharacterized protein</fullName>
    </submittedName>
</protein>
<dbReference type="AlphaFoldDB" id="A0A3N4JQQ5"/>
<proteinExistence type="predicted"/>
<dbReference type="OrthoDB" id="448455at2759"/>